<dbReference type="GO" id="GO:0016747">
    <property type="term" value="F:acyltransferase activity, transferring groups other than amino-acyl groups"/>
    <property type="evidence" value="ECO:0007669"/>
    <property type="project" value="InterPro"/>
</dbReference>
<keyword evidence="2" id="KW-0012">Acyltransferase</keyword>
<dbReference type="InterPro" id="IPR050832">
    <property type="entry name" value="Bact_Acetyltransf"/>
</dbReference>
<name>A0A5D4JNA7_9ACTN</name>
<evidence type="ECO:0000313" key="4">
    <source>
        <dbReference type="EMBL" id="TYR65725.1"/>
    </source>
</evidence>
<dbReference type="AlphaFoldDB" id="A0A5D4JNA7"/>
<keyword evidence="1 4" id="KW-0808">Transferase</keyword>
<dbReference type="SUPFAM" id="SSF55729">
    <property type="entry name" value="Acyl-CoA N-acyltransferases (Nat)"/>
    <property type="match status" value="1"/>
</dbReference>
<organism evidence="4 5">
    <name type="scientific">Streptomyces parvus</name>
    <dbReference type="NCBI Taxonomy" id="66428"/>
    <lineage>
        <taxon>Bacteria</taxon>
        <taxon>Bacillati</taxon>
        <taxon>Actinomycetota</taxon>
        <taxon>Actinomycetes</taxon>
        <taxon>Kitasatosporales</taxon>
        <taxon>Streptomycetaceae</taxon>
        <taxon>Streptomyces</taxon>
    </lineage>
</organism>
<feature type="domain" description="N-acetyltransferase" evidence="3">
    <location>
        <begin position="1"/>
        <end position="180"/>
    </location>
</feature>
<dbReference type="EMBL" id="VSZQ01000015">
    <property type="protein sequence ID" value="TYR65725.1"/>
    <property type="molecule type" value="Genomic_DNA"/>
</dbReference>
<reference evidence="4 5" key="1">
    <citation type="submission" date="2019-08" db="EMBL/GenBank/DDBJ databases">
        <title>Draft genome for granaticin producer strain Streptomyces parvus C05.</title>
        <authorList>
            <person name="Gonzalez-Pimentel J.L."/>
        </authorList>
    </citation>
    <scope>NUCLEOTIDE SEQUENCE [LARGE SCALE GENOMIC DNA]</scope>
    <source>
        <strain evidence="4 5">C05</strain>
    </source>
</reference>
<evidence type="ECO:0000313" key="5">
    <source>
        <dbReference type="Proteomes" id="UP000323242"/>
    </source>
</evidence>
<keyword evidence="5" id="KW-1185">Reference proteome</keyword>
<dbReference type="PROSITE" id="PS51186">
    <property type="entry name" value="GNAT"/>
    <property type="match status" value="1"/>
</dbReference>
<accession>A0A5D4JNA7</accession>
<dbReference type="InterPro" id="IPR000182">
    <property type="entry name" value="GNAT_dom"/>
</dbReference>
<comment type="caution">
    <text evidence="4">The sequence shown here is derived from an EMBL/GenBank/DDBJ whole genome shotgun (WGS) entry which is preliminary data.</text>
</comment>
<dbReference type="InterPro" id="IPR016181">
    <property type="entry name" value="Acyl_CoA_acyltransferase"/>
</dbReference>
<dbReference type="Proteomes" id="UP000323242">
    <property type="component" value="Unassembled WGS sequence"/>
</dbReference>
<dbReference type="CDD" id="cd04301">
    <property type="entry name" value="NAT_SF"/>
    <property type="match status" value="1"/>
</dbReference>
<proteinExistence type="predicted"/>
<dbReference type="Gene3D" id="3.40.630.30">
    <property type="match status" value="1"/>
</dbReference>
<protein>
    <submittedName>
        <fullName evidence="4">GNAT family N-acetyltransferase</fullName>
    </submittedName>
</protein>
<dbReference type="Pfam" id="PF00583">
    <property type="entry name" value="Acetyltransf_1"/>
    <property type="match status" value="1"/>
</dbReference>
<evidence type="ECO:0000256" key="1">
    <source>
        <dbReference type="ARBA" id="ARBA00022679"/>
    </source>
</evidence>
<dbReference type="PANTHER" id="PTHR43877">
    <property type="entry name" value="AMINOALKYLPHOSPHONATE N-ACETYLTRANSFERASE-RELATED-RELATED"/>
    <property type="match status" value="1"/>
</dbReference>
<dbReference type="PANTHER" id="PTHR43877:SF1">
    <property type="entry name" value="ACETYLTRANSFERASE"/>
    <property type="match status" value="1"/>
</dbReference>
<evidence type="ECO:0000259" key="3">
    <source>
        <dbReference type="PROSITE" id="PS51186"/>
    </source>
</evidence>
<evidence type="ECO:0000256" key="2">
    <source>
        <dbReference type="ARBA" id="ARBA00023315"/>
    </source>
</evidence>
<gene>
    <name evidence="4" type="ORF">FY004_04500</name>
</gene>
<sequence length="182" mass="20213">MHIRVGSRGDVEQIAALHADSWRTAYAGIMPDSYLSGPLVAEKLALWQARAAEHTAASRLFVAVDGLDVAGFAYTTLRSDGRLLLDNLHARPGRTGSGIGGRLLRHTLTWAAAEHRGRDLYLEVLRANTRAIAFYERHGARRTGERLYRFGQGFTLPEVEYTWTSKAVAADEIRVAVDRERP</sequence>